<evidence type="ECO:0000313" key="9">
    <source>
        <dbReference type="Proteomes" id="UP000276133"/>
    </source>
</evidence>
<dbReference type="InterPro" id="IPR032675">
    <property type="entry name" value="LRR_dom_sf"/>
</dbReference>
<dbReference type="GO" id="GO:0005886">
    <property type="term" value="C:plasma membrane"/>
    <property type="evidence" value="ECO:0007669"/>
    <property type="project" value="TreeGrafter"/>
</dbReference>
<evidence type="ECO:0000259" key="7">
    <source>
        <dbReference type="PROSITE" id="PS50104"/>
    </source>
</evidence>
<keyword evidence="5" id="KW-0812">Transmembrane</keyword>
<proteinExistence type="inferred from homology"/>
<dbReference type="InterPro" id="IPR050541">
    <property type="entry name" value="LRR_TM_domain-containing"/>
</dbReference>
<feature type="signal peptide" evidence="6">
    <location>
        <begin position="1"/>
        <end position="22"/>
    </location>
</feature>
<dbReference type="SUPFAM" id="SSF52200">
    <property type="entry name" value="Toll/Interleukin receptor TIR domain"/>
    <property type="match status" value="1"/>
</dbReference>
<dbReference type="InterPro" id="IPR035897">
    <property type="entry name" value="Toll_tir_struct_dom_sf"/>
</dbReference>
<dbReference type="PANTHER" id="PTHR24369">
    <property type="entry name" value="ANTIGEN BSP, PUTATIVE-RELATED"/>
    <property type="match status" value="1"/>
</dbReference>
<dbReference type="InterPro" id="IPR001611">
    <property type="entry name" value="Leu-rich_rpt"/>
</dbReference>
<keyword evidence="4" id="KW-0677">Repeat</keyword>
<dbReference type="EMBL" id="REGN01000495">
    <property type="protein sequence ID" value="RNA41497.1"/>
    <property type="molecule type" value="Genomic_DNA"/>
</dbReference>
<dbReference type="PROSITE" id="PS50104">
    <property type="entry name" value="TIR"/>
    <property type="match status" value="1"/>
</dbReference>
<dbReference type="AlphaFoldDB" id="A0A3M7T0M0"/>
<evidence type="ECO:0000256" key="5">
    <source>
        <dbReference type="SAM" id="Phobius"/>
    </source>
</evidence>
<dbReference type="SUPFAM" id="SSF52058">
    <property type="entry name" value="L domain-like"/>
    <property type="match status" value="1"/>
</dbReference>
<feature type="chain" id="PRO_5017986608" evidence="6">
    <location>
        <begin position="23"/>
        <end position="684"/>
    </location>
</feature>
<evidence type="ECO:0000256" key="3">
    <source>
        <dbReference type="ARBA" id="ARBA00022729"/>
    </source>
</evidence>
<dbReference type="PROSITE" id="PS51450">
    <property type="entry name" value="LRR"/>
    <property type="match status" value="2"/>
</dbReference>
<comment type="similarity">
    <text evidence="1">Belongs to the Toll-like receptor family.</text>
</comment>
<name>A0A3M7T0M0_BRAPC</name>
<dbReference type="Pfam" id="PF13855">
    <property type="entry name" value="LRR_8"/>
    <property type="match status" value="1"/>
</dbReference>
<dbReference type="PANTHER" id="PTHR24369:SF210">
    <property type="entry name" value="CHAOPTIN-RELATED"/>
    <property type="match status" value="1"/>
</dbReference>
<keyword evidence="9" id="KW-1185">Reference proteome</keyword>
<dbReference type="SMART" id="SM00369">
    <property type="entry name" value="LRR_TYP"/>
    <property type="match status" value="5"/>
</dbReference>
<keyword evidence="3 6" id="KW-0732">Signal</keyword>
<gene>
    <name evidence="8" type="ORF">BpHYR1_025897</name>
</gene>
<dbReference type="Gene3D" id="3.40.50.10140">
    <property type="entry name" value="Toll/interleukin-1 receptor homology (TIR) domain"/>
    <property type="match status" value="1"/>
</dbReference>
<dbReference type="GO" id="GO:0007165">
    <property type="term" value="P:signal transduction"/>
    <property type="evidence" value="ECO:0007669"/>
    <property type="project" value="InterPro"/>
</dbReference>
<dbReference type="SMART" id="SM00365">
    <property type="entry name" value="LRR_SD22"/>
    <property type="match status" value="5"/>
</dbReference>
<dbReference type="STRING" id="10195.A0A3M7T0M0"/>
<comment type="caution">
    <text evidence="8">The sequence shown here is derived from an EMBL/GenBank/DDBJ whole genome shotgun (WGS) entry which is preliminary data.</text>
</comment>
<dbReference type="InterPro" id="IPR000157">
    <property type="entry name" value="TIR_dom"/>
</dbReference>
<keyword evidence="2" id="KW-0433">Leucine-rich repeat</keyword>
<evidence type="ECO:0000256" key="6">
    <source>
        <dbReference type="SAM" id="SignalP"/>
    </source>
</evidence>
<evidence type="ECO:0000256" key="4">
    <source>
        <dbReference type="ARBA" id="ARBA00022737"/>
    </source>
</evidence>
<feature type="transmembrane region" description="Helical" evidence="5">
    <location>
        <begin position="390"/>
        <end position="411"/>
    </location>
</feature>
<keyword evidence="5" id="KW-0472">Membrane</keyword>
<dbReference type="Gene3D" id="3.80.10.10">
    <property type="entry name" value="Ribonuclease Inhibitor"/>
    <property type="match status" value="1"/>
</dbReference>
<feature type="domain" description="TIR" evidence="7">
    <location>
        <begin position="441"/>
        <end position="579"/>
    </location>
</feature>
<dbReference type="Proteomes" id="UP000276133">
    <property type="component" value="Unassembled WGS sequence"/>
</dbReference>
<reference evidence="8 9" key="1">
    <citation type="journal article" date="2018" name="Sci. Rep.">
        <title>Genomic signatures of local adaptation to the degree of environmental predictability in rotifers.</title>
        <authorList>
            <person name="Franch-Gras L."/>
            <person name="Hahn C."/>
            <person name="Garcia-Roger E.M."/>
            <person name="Carmona M.J."/>
            <person name="Serra M."/>
            <person name="Gomez A."/>
        </authorList>
    </citation>
    <scope>NUCLEOTIDE SEQUENCE [LARGE SCALE GENOMIC DNA]</scope>
    <source>
        <strain evidence="8">HYR1</strain>
    </source>
</reference>
<protein>
    <submittedName>
        <fullName evidence="8">Leucine-rich repeat and fibronectin type-III domain-containing 5-like</fullName>
    </submittedName>
</protein>
<sequence>MRTALIGFIFFSIQFFLHLCQVCPNQCNCNITLNSFEVNCGANSSPNIDEQNILNNLNAAFVDTIIIRYSNLQLFPAGLCNFNGLRILDLSNNQITSNITGSLFSCLFELSTLSLSSNRVQHISQNAFDFNAKLISLDLSFNRIETIPFALFAYKLQNLQNLFLQGNAIKELDVWYFYLKQIKTVDLRFNSISILKNDNNFIIDNEQIYSSLASATLIDLRNNSIEKFDDDILKLYNICNQTNYLFFIRLLYVLRIEDNPLQCNCSTSFNFQNFFQSLNSKNFLNTNNSIFRAKCTNSKYFGRNIFNFAVLNEDSDCLVDYAFTESNCPFVVTTTSTKSTTTTTTTTQITTTTTESTTATPGLVIPQNLINEPEKILSESNLDYFNDAQIAGYIIGVFGIAFLFFLLMYFLCPIEILAICFDCVPCFYAICPCKSGVKRDKELDLFISFNKNNKDWVDQKLLPFINEQVLVQNYTLHYDYDNKSNQVFSDDVKDKMDRSSCILFILSDAFLINEWNNSEFRLHTSYLITREKTRFLAIQMHDICDEEVDEYFTDKLQIPNFVSIENDEFLFWKKLGYFLYTNQSTSAVHPAVSIGYLARPNDDINFDPLDIKGPIVNDPNISDTEFPWSKVYSKQKPLRETIDQPEKTFSPEIYPKKYSVPSQENNYEILRLNNQYFPLEEENF</sequence>
<evidence type="ECO:0000256" key="1">
    <source>
        <dbReference type="ARBA" id="ARBA00009634"/>
    </source>
</evidence>
<keyword evidence="5" id="KW-1133">Transmembrane helix</keyword>
<evidence type="ECO:0000256" key="2">
    <source>
        <dbReference type="ARBA" id="ARBA00022614"/>
    </source>
</evidence>
<accession>A0A3M7T0M0</accession>
<evidence type="ECO:0000313" key="8">
    <source>
        <dbReference type="EMBL" id="RNA41497.1"/>
    </source>
</evidence>
<dbReference type="InterPro" id="IPR003591">
    <property type="entry name" value="Leu-rich_rpt_typical-subtyp"/>
</dbReference>
<dbReference type="OrthoDB" id="676979at2759"/>
<organism evidence="8 9">
    <name type="scientific">Brachionus plicatilis</name>
    <name type="common">Marine rotifer</name>
    <name type="synonym">Brachionus muelleri</name>
    <dbReference type="NCBI Taxonomy" id="10195"/>
    <lineage>
        <taxon>Eukaryota</taxon>
        <taxon>Metazoa</taxon>
        <taxon>Spiralia</taxon>
        <taxon>Gnathifera</taxon>
        <taxon>Rotifera</taxon>
        <taxon>Eurotatoria</taxon>
        <taxon>Monogononta</taxon>
        <taxon>Pseudotrocha</taxon>
        <taxon>Ploima</taxon>
        <taxon>Brachionidae</taxon>
        <taxon>Brachionus</taxon>
    </lineage>
</organism>